<evidence type="ECO:0000313" key="1">
    <source>
        <dbReference type="EMBL" id="QRC97939.1"/>
    </source>
</evidence>
<dbReference type="Proteomes" id="UP000663193">
    <property type="component" value="Chromosome 8"/>
</dbReference>
<organism evidence="1 2">
    <name type="scientific">Phaeosphaeria nodorum (strain SN15 / ATCC MYA-4574 / FGSC 10173)</name>
    <name type="common">Glume blotch fungus</name>
    <name type="synonym">Parastagonospora nodorum</name>
    <dbReference type="NCBI Taxonomy" id="321614"/>
    <lineage>
        <taxon>Eukaryota</taxon>
        <taxon>Fungi</taxon>
        <taxon>Dikarya</taxon>
        <taxon>Ascomycota</taxon>
        <taxon>Pezizomycotina</taxon>
        <taxon>Dothideomycetes</taxon>
        <taxon>Pleosporomycetidae</taxon>
        <taxon>Pleosporales</taxon>
        <taxon>Pleosporineae</taxon>
        <taxon>Phaeosphaeriaceae</taxon>
        <taxon>Parastagonospora</taxon>
    </lineage>
</organism>
<dbReference type="AlphaFoldDB" id="A0A7U2F7L4"/>
<dbReference type="VEuPathDB" id="FungiDB:JI435_411280"/>
<proteinExistence type="predicted"/>
<gene>
    <name evidence="1" type="ORF">JI435_411280</name>
</gene>
<keyword evidence="2" id="KW-1185">Reference proteome</keyword>
<protein>
    <submittedName>
        <fullName evidence="1">Uncharacterized protein</fullName>
    </submittedName>
</protein>
<sequence length="67" mass="7361">MARHIHAGTGCDGLAVQNRGHSVAKSHSSRPKRLFARWSNPTGRVGRSWCWSDVHLPNSIVQGSRDA</sequence>
<name>A0A7U2F7L4_PHANO</name>
<accession>A0A7U2F7L4</accession>
<evidence type="ECO:0000313" key="2">
    <source>
        <dbReference type="Proteomes" id="UP000663193"/>
    </source>
</evidence>
<reference evidence="2" key="1">
    <citation type="journal article" date="2021" name="BMC Genomics">
        <title>Chromosome-level genome assembly and manually-curated proteome of model necrotroph Parastagonospora nodorum Sn15 reveals a genome-wide trove of candidate effector homologs, and redundancy of virulence-related functions within an accessory chromosome.</title>
        <authorList>
            <person name="Bertazzoni S."/>
            <person name="Jones D.A.B."/>
            <person name="Phan H.T."/>
            <person name="Tan K.-C."/>
            <person name="Hane J.K."/>
        </authorList>
    </citation>
    <scope>NUCLEOTIDE SEQUENCE [LARGE SCALE GENOMIC DNA]</scope>
    <source>
        <strain evidence="2">SN15 / ATCC MYA-4574 / FGSC 10173)</strain>
    </source>
</reference>
<dbReference type="EMBL" id="CP069030">
    <property type="protein sequence ID" value="QRC97939.1"/>
    <property type="molecule type" value="Genomic_DNA"/>
</dbReference>